<dbReference type="SUPFAM" id="SSF54523">
    <property type="entry name" value="Pili subunits"/>
    <property type="match status" value="1"/>
</dbReference>
<protein>
    <recommendedName>
        <fullName evidence="3">Prepilin-type N-terminal cleavage/methylation domain-containing protein</fullName>
    </recommendedName>
</protein>
<accession>X0SST9</accession>
<evidence type="ECO:0000313" key="2">
    <source>
        <dbReference type="EMBL" id="GAF84238.1"/>
    </source>
</evidence>
<keyword evidence="1" id="KW-0812">Transmembrane</keyword>
<dbReference type="NCBIfam" id="TIGR02532">
    <property type="entry name" value="IV_pilin_GFxxxE"/>
    <property type="match status" value="1"/>
</dbReference>
<evidence type="ECO:0008006" key="3">
    <source>
        <dbReference type="Google" id="ProtNLM"/>
    </source>
</evidence>
<dbReference type="EMBL" id="BARS01000930">
    <property type="protein sequence ID" value="GAF84238.1"/>
    <property type="molecule type" value="Genomic_DNA"/>
</dbReference>
<feature type="transmembrane region" description="Helical" evidence="1">
    <location>
        <begin position="36"/>
        <end position="57"/>
    </location>
</feature>
<keyword evidence="1" id="KW-1133">Transmembrane helix</keyword>
<feature type="non-terminal residue" evidence="2">
    <location>
        <position position="193"/>
    </location>
</feature>
<organism evidence="2">
    <name type="scientific">marine sediment metagenome</name>
    <dbReference type="NCBI Taxonomy" id="412755"/>
    <lineage>
        <taxon>unclassified sequences</taxon>
        <taxon>metagenomes</taxon>
        <taxon>ecological metagenomes</taxon>
    </lineage>
</organism>
<gene>
    <name evidence="2" type="ORF">S01H1_02018</name>
</gene>
<dbReference type="AlphaFoldDB" id="X0SST9"/>
<reference evidence="2" key="1">
    <citation type="journal article" date="2014" name="Front. Microbiol.">
        <title>High frequency of phylogenetically diverse reductive dehalogenase-homologous genes in deep subseafloor sedimentary metagenomes.</title>
        <authorList>
            <person name="Kawai M."/>
            <person name="Futagami T."/>
            <person name="Toyoda A."/>
            <person name="Takaki Y."/>
            <person name="Nishi S."/>
            <person name="Hori S."/>
            <person name="Arai W."/>
            <person name="Tsubouchi T."/>
            <person name="Morono Y."/>
            <person name="Uchiyama I."/>
            <person name="Ito T."/>
            <person name="Fujiyama A."/>
            <person name="Inagaki F."/>
            <person name="Takami H."/>
        </authorList>
    </citation>
    <scope>NUCLEOTIDE SEQUENCE</scope>
    <source>
        <strain evidence="2">Expedition CK06-06</strain>
    </source>
</reference>
<dbReference type="InterPro" id="IPR012902">
    <property type="entry name" value="N_methyl_site"/>
</dbReference>
<comment type="caution">
    <text evidence="2">The sequence shown here is derived from an EMBL/GenBank/DDBJ whole genome shotgun (WGS) entry which is preliminary data.</text>
</comment>
<name>X0SST9_9ZZZZ</name>
<dbReference type="PROSITE" id="PS00409">
    <property type="entry name" value="PROKAR_NTER_METHYL"/>
    <property type="match status" value="1"/>
</dbReference>
<proteinExistence type="predicted"/>
<keyword evidence="1" id="KW-0472">Membrane</keyword>
<dbReference type="InterPro" id="IPR045584">
    <property type="entry name" value="Pilin-like"/>
</dbReference>
<sequence>MTTTQIMYDRAIEVIPPTQAAKLRGGLRTGFTLVEILVAAAIIVTIVSMVYGSYFATAKSTEAYKAKMTLSGQMRKVLGQMARQIRCSYVGKTEDRTDLSGTISPGKKEISKSPIIYFNYEPDVPGGEILHLVTTNGLFFQEGQANGLFGVAYKFDKNSGTLSLSQRRFVGTPEKLMEKRNWRPLLRNVECVE</sequence>
<evidence type="ECO:0000256" key="1">
    <source>
        <dbReference type="SAM" id="Phobius"/>
    </source>
</evidence>